<name>G0UPB5_TRYCI</name>
<dbReference type="AlphaFoldDB" id="G0UPB5"/>
<accession>G0UPB5</accession>
<protein>
    <submittedName>
        <fullName evidence="1">Uncharacterized protein TCIL3000_7_250</fullName>
    </submittedName>
</protein>
<organism evidence="1">
    <name type="scientific">Trypanosoma congolense (strain IL3000)</name>
    <dbReference type="NCBI Taxonomy" id="1068625"/>
    <lineage>
        <taxon>Eukaryota</taxon>
        <taxon>Discoba</taxon>
        <taxon>Euglenozoa</taxon>
        <taxon>Kinetoplastea</taxon>
        <taxon>Metakinetoplastina</taxon>
        <taxon>Trypanosomatida</taxon>
        <taxon>Trypanosomatidae</taxon>
        <taxon>Trypanosoma</taxon>
        <taxon>Nannomonas</taxon>
    </lineage>
</organism>
<proteinExistence type="predicted"/>
<dbReference type="EMBL" id="HE575320">
    <property type="protein sequence ID" value="CCC91226.1"/>
    <property type="molecule type" value="Genomic_DNA"/>
</dbReference>
<reference evidence="1" key="1">
    <citation type="journal article" date="2012" name="Proc. Natl. Acad. Sci. U.S.A.">
        <title>Antigenic diversity is generated by distinct evolutionary mechanisms in African trypanosome species.</title>
        <authorList>
            <person name="Jackson A.P."/>
            <person name="Berry A."/>
            <person name="Aslett M."/>
            <person name="Allison H.C."/>
            <person name="Burton P."/>
            <person name="Vavrova-Anderson J."/>
            <person name="Brown R."/>
            <person name="Browne H."/>
            <person name="Corton N."/>
            <person name="Hauser H."/>
            <person name="Gamble J."/>
            <person name="Gilderthorp R."/>
            <person name="Marcello L."/>
            <person name="McQuillan J."/>
            <person name="Otto T.D."/>
            <person name="Quail M.A."/>
            <person name="Sanders M.J."/>
            <person name="van Tonder A."/>
            <person name="Ginger M.L."/>
            <person name="Field M.C."/>
            <person name="Barry J.D."/>
            <person name="Hertz-Fowler C."/>
            <person name="Berriman M."/>
        </authorList>
    </citation>
    <scope>NUCLEOTIDE SEQUENCE</scope>
    <source>
        <strain evidence="1">IL3000</strain>
    </source>
</reference>
<evidence type="ECO:0000313" key="1">
    <source>
        <dbReference type="EMBL" id="CCC91226.1"/>
    </source>
</evidence>
<sequence>MQVISGDLRGRQLTVSRLPIHSALDIRTHHMTGNFIAGAVGQHHCSRSCVHSFPTSPPLSCVVAFFLVHFCQCHSSARNSPELGEWKRRRRKGHKMLTMRCGVSSRAATFGPKCYRACVLLPERACSHDTQSILSMLRQQRAKQQAACSDTSNVSHSVVAHVKEGGNENTKLPDLSQLIKCCEDMCHKCPVSDLSADEWTDAALLLMSALARTGRRITGRRDQTTRSSTPEFEKEPNNVEVATTTLSVAPWEAALRLFIRIPSTEGNSEFKQKQRIALCDDLLRCLIYCCAPRIVTSGAFQSLQEALRQAASTSVDDSNDNRRERLAHSHVLYAGFLLRCASNENSSEAVVSLHKEALRVLLLEAPEGNLWLGVDGCLLTLEILGRMTAGELCWQRSEGEERKQGGASISDVLWKRLDPTQNSDNVLTVARDCLYGVAQSTVSNAAFQEAFCRFFAVGMQLGGNDLRYFLQNEYVKGFSSVTTERRAEYN</sequence>
<gene>
    <name evidence="1" type="ORF">TCIL3000_7_250</name>
</gene>
<dbReference type="VEuPathDB" id="TriTrypDB:TcIL3000_7_250"/>
<feature type="non-terminal residue" evidence="1">
    <location>
        <position position="490"/>
    </location>
</feature>